<proteinExistence type="predicted"/>
<dbReference type="InterPro" id="IPR006690">
    <property type="entry name" value="OMPA-like_CS"/>
</dbReference>
<organism evidence="6 7">
    <name type="scientific">Oceanisphaera marina</name>
    <dbReference type="NCBI Taxonomy" id="2017550"/>
    <lineage>
        <taxon>Bacteria</taxon>
        <taxon>Pseudomonadati</taxon>
        <taxon>Pseudomonadota</taxon>
        <taxon>Gammaproteobacteria</taxon>
        <taxon>Aeromonadales</taxon>
        <taxon>Aeromonadaceae</taxon>
        <taxon>Oceanisphaera</taxon>
    </lineage>
</organism>
<comment type="caution">
    <text evidence="6">The sequence shown here is derived from an EMBL/GenBank/DDBJ whole genome shotgun (WGS) entry which is preliminary data.</text>
</comment>
<name>A0ABQ1ID94_9GAMM</name>
<evidence type="ECO:0000313" key="7">
    <source>
        <dbReference type="Proteomes" id="UP000646152"/>
    </source>
</evidence>
<dbReference type="PANTHER" id="PTHR30329">
    <property type="entry name" value="STATOR ELEMENT OF FLAGELLAR MOTOR COMPLEX"/>
    <property type="match status" value="1"/>
</dbReference>
<feature type="compositionally biased region" description="Low complexity" evidence="4">
    <location>
        <begin position="164"/>
        <end position="176"/>
    </location>
</feature>
<keyword evidence="2 3" id="KW-0472">Membrane</keyword>
<dbReference type="Pfam" id="PF00691">
    <property type="entry name" value="OmpA"/>
    <property type="match status" value="1"/>
</dbReference>
<evidence type="ECO:0000259" key="5">
    <source>
        <dbReference type="PROSITE" id="PS51123"/>
    </source>
</evidence>
<dbReference type="SUPFAM" id="SSF103088">
    <property type="entry name" value="OmpA-like"/>
    <property type="match status" value="1"/>
</dbReference>
<dbReference type="InterPro" id="IPR006665">
    <property type="entry name" value="OmpA-like"/>
</dbReference>
<dbReference type="PANTHER" id="PTHR30329:SF21">
    <property type="entry name" value="LIPOPROTEIN YIAD-RELATED"/>
    <property type="match status" value="1"/>
</dbReference>
<evidence type="ECO:0000256" key="2">
    <source>
        <dbReference type="ARBA" id="ARBA00023136"/>
    </source>
</evidence>
<feature type="region of interest" description="Disordered" evidence="4">
    <location>
        <begin position="160"/>
        <end position="228"/>
    </location>
</feature>
<dbReference type="CDD" id="cd07185">
    <property type="entry name" value="OmpA_C-like"/>
    <property type="match status" value="1"/>
</dbReference>
<gene>
    <name evidence="6" type="ORF">GCM10011502_02480</name>
</gene>
<evidence type="ECO:0000256" key="1">
    <source>
        <dbReference type="ARBA" id="ARBA00004370"/>
    </source>
</evidence>
<feature type="compositionally biased region" description="Polar residues" evidence="4">
    <location>
        <begin position="11"/>
        <end position="26"/>
    </location>
</feature>
<dbReference type="EMBL" id="BMKE01000001">
    <property type="protein sequence ID" value="GGB32905.1"/>
    <property type="molecule type" value="Genomic_DNA"/>
</dbReference>
<dbReference type="InterPro" id="IPR050330">
    <property type="entry name" value="Bact_OuterMem_StrucFunc"/>
</dbReference>
<evidence type="ECO:0000256" key="3">
    <source>
        <dbReference type="PROSITE-ProRule" id="PRU00473"/>
    </source>
</evidence>
<sequence>MSIEIEELKTTDNSQQRSTSGTGLVATTQDSSMFAVGSHQLTADGRRQIGKLAAIFAGSATDSEQPKLLVVGHTDATGSAALNQRLSERRAQTVGKVLASAGIPASHIYFQGAGSSRPIGDNTVVAGRNKNRRVEIVEVTDEQMLAQRIDAEKGNSKYLAFGTSSAPSPVVSPKPVIKSGTELSSKEKRTTTAKRVESQASKSQSQDVRTPNNGNAKSKPGADIVDSTARVNFGGSPAHNYTASLGMNIEPKSGGFNLISKAEASDVPISSCLEDMPRQQGEVINLATNKPLNSHKTREYLPGYNNRVWANLVNGHLVTISPVSILKKNAAIDRQPLVQIVKGYDKGNRKALTDKYVSVANTYEGETDLLYRVFFNGKNTPVTCMDVVFSKGNAKAKDGVLFYSDSNQPYVAQYQPIRS</sequence>
<keyword evidence="7" id="KW-1185">Reference proteome</keyword>
<protein>
    <recommendedName>
        <fullName evidence="5">OmpA-like domain-containing protein</fullName>
    </recommendedName>
</protein>
<feature type="compositionally biased region" description="Basic and acidic residues" evidence="4">
    <location>
        <begin position="184"/>
        <end position="197"/>
    </location>
</feature>
<feature type="region of interest" description="Disordered" evidence="4">
    <location>
        <begin position="1"/>
        <end position="26"/>
    </location>
</feature>
<feature type="compositionally biased region" description="Basic and acidic residues" evidence="4">
    <location>
        <begin position="1"/>
        <end position="10"/>
    </location>
</feature>
<feature type="compositionally biased region" description="Polar residues" evidence="4">
    <location>
        <begin position="198"/>
        <end position="216"/>
    </location>
</feature>
<reference evidence="7" key="1">
    <citation type="journal article" date="2019" name="Int. J. Syst. Evol. Microbiol.">
        <title>The Global Catalogue of Microorganisms (GCM) 10K type strain sequencing project: providing services to taxonomists for standard genome sequencing and annotation.</title>
        <authorList>
            <consortium name="The Broad Institute Genomics Platform"/>
            <consortium name="The Broad Institute Genome Sequencing Center for Infectious Disease"/>
            <person name="Wu L."/>
            <person name="Ma J."/>
        </authorList>
    </citation>
    <scope>NUCLEOTIDE SEQUENCE [LARGE SCALE GENOMIC DNA]</scope>
    <source>
        <strain evidence="7">CGMCC 1.15923</strain>
    </source>
</reference>
<dbReference type="InterPro" id="IPR036737">
    <property type="entry name" value="OmpA-like_sf"/>
</dbReference>
<evidence type="ECO:0000256" key="4">
    <source>
        <dbReference type="SAM" id="MobiDB-lite"/>
    </source>
</evidence>
<feature type="domain" description="OmpA-like" evidence="5">
    <location>
        <begin position="21"/>
        <end position="142"/>
    </location>
</feature>
<comment type="subcellular location">
    <subcellularLocation>
        <location evidence="1">Membrane</location>
    </subcellularLocation>
</comment>
<evidence type="ECO:0000313" key="6">
    <source>
        <dbReference type="EMBL" id="GGB32905.1"/>
    </source>
</evidence>
<accession>A0ABQ1ID94</accession>
<dbReference type="PROSITE" id="PS01068">
    <property type="entry name" value="OMPA_1"/>
    <property type="match status" value="1"/>
</dbReference>
<dbReference type="Proteomes" id="UP000646152">
    <property type="component" value="Unassembled WGS sequence"/>
</dbReference>
<dbReference type="Gene3D" id="3.30.1330.60">
    <property type="entry name" value="OmpA-like domain"/>
    <property type="match status" value="1"/>
</dbReference>
<dbReference type="PROSITE" id="PS51123">
    <property type="entry name" value="OMPA_2"/>
    <property type="match status" value="1"/>
</dbReference>